<keyword evidence="2" id="KW-0812">Transmembrane</keyword>
<keyword evidence="2" id="KW-0472">Membrane</keyword>
<comment type="caution">
    <text evidence="4">The sequence shown here is derived from an EMBL/GenBank/DDBJ whole genome shotgun (WGS) entry which is preliminary data.</text>
</comment>
<evidence type="ECO:0000256" key="3">
    <source>
        <dbReference type="SAM" id="SignalP"/>
    </source>
</evidence>
<dbReference type="Proteomes" id="UP000230002">
    <property type="component" value="Unassembled WGS sequence"/>
</dbReference>
<accession>A0A2G8SQH1</accession>
<proteinExistence type="predicted"/>
<gene>
    <name evidence="4" type="ORF">GSI_01674</name>
</gene>
<feature type="chain" id="PRO_5013909946" description="Transporter" evidence="3">
    <location>
        <begin position="24"/>
        <end position="607"/>
    </location>
</feature>
<keyword evidence="3" id="KW-0732">Signal</keyword>
<feature type="region of interest" description="Disordered" evidence="1">
    <location>
        <begin position="180"/>
        <end position="219"/>
    </location>
</feature>
<evidence type="ECO:0000313" key="5">
    <source>
        <dbReference type="Proteomes" id="UP000230002"/>
    </source>
</evidence>
<sequence length="607" mass="64998">MSSTTQFVTSSIIVLALLQLVSSGSLSSIFVQLCILISLGFLMIGLTRSTFNPLLSVLASALPFSLSQIRAPSLDPFHGIATIIAFASAVIRSLYSVTIIVLLWALSHSIVLFLHTSAYVALVLFPPEPSRCCKCTTKHEHEEAPTVVKVEYCRSRDTDAVFIDASRRLDEFCGSRTGSFGASDVSTCTDETDAASSSTRDSVDSSFGDPDSSSNSTWHSDATSVTLLSDSDICSIAARFNHALVRKRFYVEGSVFCTPAPGRHYELATETGTAESLSSNQATESGLDMAGLLSPSFSSTSISAQSPAPSNMALDFSSSCSLFGMSPSPTHASSNLSSVFSTSFIAVARATSSSRSAPISRRSSFSSIAQLFRPLSLLASSTSSDVSLASTSPSPSRPLSMYRPLMLLPSADHSSTSSSSSLADFFFDAPELTGESPSPPFSPSVSGYSCADVPTPAPWIPASLSAWYLAEGRSVADNSLSHPLRIFGIPADELEAHSYSLYSDDFSAKDEAYLCAALGLYEPSISVPRCGFFRASGDPLRSHPSCREWYGWVFPGRGGHKPTFVPEEIPAQAPYDEHELAYLWARWGFWPTYAPRPEYMSGYACGV</sequence>
<feature type="transmembrane region" description="Helical" evidence="2">
    <location>
        <begin position="12"/>
        <end position="42"/>
    </location>
</feature>
<keyword evidence="2" id="KW-1133">Transmembrane helix</keyword>
<feature type="transmembrane region" description="Helical" evidence="2">
    <location>
        <begin position="102"/>
        <end position="125"/>
    </location>
</feature>
<evidence type="ECO:0008006" key="6">
    <source>
        <dbReference type="Google" id="ProtNLM"/>
    </source>
</evidence>
<evidence type="ECO:0000256" key="2">
    <source>
        <dbReference type="SAM" id="Phobius"/>
    </source>
</evidence>
<reference evidence="4 5" key="1">
    <citation type="journal article" date="2015" name="Sci. Rep.">
        <title>Chromosome-level genome map provides insights into diverse defense mechanisms in the medicinal fungus Ganoderma sinense.</title>
        <authorList>
            <person name="Zhu Y."/>
            <person name="Xu J."/>
            <person name="Sun C."/>
            <person name="Zhou S."/>
            <person name="Xu H."/>
            <person name="Nelson D.R."/>
            <person name="Qian J."/>
            <person name="Song J."/>
            <person name="Luo H."/>
            <person name="Xiang L."/>
            <person name="Li Y."/>
            <person name="Xu Z."/>
            <person name="Ji A."/>
            <person name="Wang L."/>
            <person name="Lu S."/>
            <person name="Hayward A."/>
            <person name="Sun W."/>
            <person name="Li X."/>
            <person name="Schwartz D.C."/>
            <person name="Wang Y."/>
            <person name="Chen S."/>
        </authorList>
    </citation>
    <scope>NUCLEOTIDE SEQUENCE [LARGE SCALE GENOMIC DNA]</scope>
    <source>
        <strain evidence="4 5">ZZ0214-1</strain>
    </source>
</reference>
<protein>
    <recommendedName>
        <fullName evidence="6">Transporter</fullName>
    </recommendedName>
</protein>
<evidence type="ECO:0000256" key="1">
    <source>
        <dbReference type="SAM" id="MobiDB-lite"/>
    </source>
</evidence>
<keyword evidence="5" id="KW-1185">Reference proteome</keyword>
<feature type="signal peptide" evidence="3">
    <location>
        <begin position="1"/>
        <end position="23"/>
    </location>
</feature>
<organism evidence="4 5">
    <name type="scientific">Ganoderma sinense ZZ0214-1</name>
    <dbReference type="NCBI Taxonomy" id="1077348"/>
    <lineage>
        <taxon>Eukaryota</taxon>
        <taxon>Fungi</taxon>
        <taxon>Dikarya</taxon>
        <taxon>Basidiomycota</taxon>
        <taxon>Agaricomycotina</taxon>
        <taxon>Agaricomycetes</taxon>
        <taxon>Polyporales</taxon>
        <taxon>Polyporaceae</taxon>
        <taxon>Ganoderma</taxon>
    </lineage>
</organism>
<dbReference type="EMBL" id="AYKW01000002">
    <property type="protein sequence ID" value="PIL36014.1"/>
    <property type="molecule type" value="Genomic_DNA"/>
</dbReference>
<feature type="compositionally biased region" description="Low complexity" evidence="1">
    <location>
        <begin position="186"/>
        <end position="216"/>
    </location>
</feature>
<name>A0A2G8SQH1_9APHY</name>
<dbReference type="OrthoDB" id="10614764at2759"/>
<dbReference type="AlphaFoldDB" id="A0A2G8SQH1"/>
<evidence type="ECO:0000313" key="4">
    <source>
        <dbReference type="EMBL" id="PIL36014.1"/>
    </source>
</evidence>